<dbReference type="Proteomes" id="UP001163835">
    <property type="component" value="Unassembled WGS sequence"/>
</dbReference>
<sequence length="311" mass="35524">MTLSKEERSALSNIPDIFSILLVPMRATIKQMIHHTLPVFAKFKSSSSSPHLLFSKEPSTPVTDADIRVFPIPHKSTVMDLIHLAPAKVSAGAQSVIHPHDTSQTRFYPLNMISFWYAAWLQHEQQEGWLNIEKWLLELCESSSLNVRSVAVSTLASLAEELWSLKKNGVQDGHPTTRLWRLLTRNCLDDTVLDSLLHLLHTRIQAQTELSHRFMVRGTHFVPSLTEAMRNIDDYRRARSWEWLRLLGHHVFVAKKILITVFNLRSNHWVPLIVDGELSVFRYGDSLTGDAARLIETLSSALSLWQIMHTV</sequence>
<evidence type="ECO:0000313" key="2">
    <source>
        <dbReference type="Proteomes" id="UP001163835"/>
    </source>
</evidence>
<accession>A0ACC1TH28</accession>
<proteinExistence type="predicted"/>
<protein>
    <submittedName>
        <fullName evidence="1">Uncharacterized protein</fullName>
    </submittedName>
</protein>
<gene>
    <name evidence="1" type="ORF">F5876DRAFT_84296</name>
</gene>
<dbReference type="EMBL" id="MU796659">
    <property type="protein sequence ID" value="KAJ3803850.1"/>
    <property type="molecule type" value="Genomic_DNA"/>
</dbReference>
<organism evidence="1 2">
    <name type="scientific">Lentinula aff. lateritia</name>
    <dbReference type="NCBI Taxonomy" id="2804960"/>
    <lineage>
        <taxon>Eukaryota</taxon>
        <taxon>Fungi</taxon>
        <taxon>Dikarya</taxon>
        <taxon>Basidiomycota</taxon>
        <taxon>Agaricomycotina</taxon>
        <taxon>Agaricomycetes</taxon>
        <taxon>Agaricomycetidae</taxon>
        <taxon>Agaricales</taxon>
        <taxon>Marasmiineae</taxon>
        <taxon>Omphalotaceae</taxon>
        <taxon>Lentinula</taxon>
    </lineage>
</organism>
<evidence type="ECO:0000313" key="1">
    <source>
        <dbReference type="EMBL" id="KAJ3803850.1"/>
    </source>
</evidence>
<comment type="caution">
    <text evidence="1">The sequence shown here is derived from an EMBL/GenBank/DDBJ whole genome shotgun (WGS) entry which is preliminary data.</text>
</comment>
<name>A0ACC1TH28_9AGAR</name>
<reference evidence="1" key="1">
    <citation type="submission" date="2022-09" db="EMBL/GenBank/DDBJ databases">
        <title>A Global Phylogenomic Analysis of the Shiitake Genus Lentinula.</title>
        <authorList>
            <consortium name="DOE Joint Genome Institute"/>
            <person name="Sierra-Patev S."/>
            <person name="Min B."/>
            <person name="Naranjo-Ortiz M."/>
            <person name="Looney B."/>
            <person name="Konkel Z."/>
            <person name="Slot J.C."/>
            <person name="Sakamoto Y."/>
            <person name="Steenwyk J.L."/>
            <person name="Rokas A."/>
            <person name="Carro J."/>
            <person name="Camarero S."/>
            <person name="Ferreira P."/>
            <person name="Molpeceres G."/>
            <person name="Ruiz-Duenas F.J."/>
            <person name="Serrano A."/>
            <person name="Henrissat B."/>
            <person name="Drula E."/>
            <person name="Hughes K.W."/>
            <person name="Mata J.L."/>
            <person name="Ishikawa N.K."/>
            <person name="Vargas-Isla R."/>
            <person name="Ushijima S."/>
            <person name="Smith C.A."/>
            <person name="Ahrendt S."/>
            <person name="Andreopoulos W."/>
            <person name="He G."/>
            <person name="Labutti K."/>
            <person name="Lipzen A."/>
            <person name="Ng V."/>
            <person name="Riley R."/>
            <person name="Sandor L."/>
            <person name="Barry K."/>
            <person name="Martinez A.T."/>
            <person name="Xiao Y."/>
            <person name="Gibbons J.G."/>
            <person name="Terashima K."/>
            <person name="Grigoriev I.V."/>
            <person name="Hibbett D.S."/>
        </authorList>
    </citation>
    <scope>NUCLEOTIDE SEQUENCE</scope>
    <source>
        <strain evidence="1">TMI1499</strain>
    </source>
</reference>
<keyword evidence="2" id="KW-1185">Reference proteome</keyword>